<keyword evidence="2" id="KW-1185">Reference proteome</keyword>
<dbReference type="Proteomes" id="UP000093080">
    <property type="component" value="Unassembled WGS sequence"/>
</dbReference>
<dbReference type="STRING" id="1156395.DBT_2264"/>
<organism evidence="1 2">
    <name type="scientific">Dissulfuribacter thermophilus</name>
    <dbReference type="NCBI Taxonomy" id="1156395"/>
    <lineage>
        <taxon>Bacteria</taxon>
        <taxon>Pseudomonadati</taxon>
        <taxon>Thermodesulfobacteriota</taxon>
        <taxon>Dissulfuribacteria</taxon>
        <taxon>Dissulfuribacterales</taxon>
        <taxon>Dissulfuribacteraceae</taxon>
        <taxon>Dissulfuribacter</taxon>
    </lineage>
</organism>
<evidence type="ECO:0000313" key="1">
    <source>
        <dbReference type="EMBL" id="OCC14391.1"/>
    </source>
</evidence>
<evidence type="ECO:0000313" key="2">
    <source>
        <dbReference type="Proteomes" id="UP000093080"/>
    </source>
</evidence>
<reference evidence="1 2" key="1">
    <citation type="submission" date="2016-06" db="EMBL/GenBank/DDBJ databases">
        <title>Respiratory ammonification of nitrate coupled to the oxidation of elemental sulfur in deep-sea autotrophic thermophilic bacteria.</title>
        <authorList>
            <person name="Slobodkina G.B."/>
            <person name="Mardanov A.V."/>
            <person name="Ravin N.V."/>
            <person name="Frolova A.A."/>
            <person name="Viryasiv M.B."/>
            <person name="Chernyh N.A."/>
            <person name="Bonch-Osmolovskaya E.A."/>
            <person name="Slobodkin A.I."/>
        </authorList>
    </citation>
    <scope>NUCLEOTIDE SEQUENCE [LARGE SCALE GENOMIC DNA]</scope>
    <source>
        <strain evidence="1 2">S69</strain>
    </source>
</reference>
<name>A0A1B9F3Q0_9BACT</name>
<protein>
    <submittedName>
        <fullName evidence="1">Uncharacterized protein</fullName>
    </submittedName>
</protein>
<dbReference type="AlphaFoldDB" id="A0A1B9F3Q0"/>
<dbReference type="EMBL" id="MAGO01000013">
    <property type="protein sequence ID" value="OCC14391.1"/>
    <property type="molecule type" value="Genomic_DNA"/>
</dbReference>
<dbReference type="RefSeq" id="WP_153304067.1">
    <property type="nucleotide sequence ID" value="NZ_MAGO01000013.1"/>
</dbReference>
<gene>
    <name evidence="1" type="ORF">DBT_2264</name>
</gene>
<proteinExistence type="predicted"/>
<comment type="caution">
    <text evidence="1">The sequence shown here is derived from an EMBL/GenBank/DDBJ whole genome shotgun (WGS) entry which is preliminary data.</text>
</comment>
<accession>A0A1B9F3Q0</accession>
<sequence length="53" mass="6119">MDKTLYGIRIEEKASKAIPRRRIFYAISADPVWSFRGSKRYSAYKAHRGGAIE</sequence>